<accession>A0ABP6XF67</accession>
<evidence type="ECO:0000313" key="3">
    <source>
        <dbReference type="Proteomes" id="UP001500954"/>
    </source>
</evidence>
<name>A0ABP6XF67_9FLAO</name>
<dbReference type="EMBL" id="BAABCY010000036">
    <property type="protein sequence ID" value="GAA3565924.1"/>
    <property type="molecule type" value="Genomic_DNA"/>
</dbReference>
<organism evidence="2 3">
    <name type="scientific">Snuella lapsa</name>
    <dbReference type="NCBI Taxonomy" id="870481"/>
    <lineage>
        <taxon>Bacteria</taxon>
        <taxon>Pseudomonadati</taxon>
        <taxon>Bacteroidota</taxon>
        <taxon>Flavobacteriia</taxon>
        <taxon>Flavobacteriales</taxon>
        <taxon>Flavobacteriaceae</taxon>
        <taxon>Snuella</taxon>
    </lineage>
</organism>
<keyword evidence="3" id="KW-1185">Reference proteome</keyword>
<dbReference type="Gene3D" id="3.40.50.720">
    <property type="entry name" value="NAD(P)-binding Rossmann-like Domain"/>
    <property type="match status" value="1"/>
</dbReference>
<evidence type="ECO:0000256" key="1">
    <source>
        <dbReference type="SAM" id="Phobius"/>
    </source>
</evidence>
<dbReference type="Proteomes" id="UP001500954">
    <property type="component" value="Unassembled WGS sequence"/>
</dbReference>
<keyword evidence="1" id="KW-0812">Transmembrane</keyword>
<protein>
    <submittedName>
        <fullName evidence="2">Uncharacterized protein</fullName>
    </submittedName>
</protein>
<gene>
    <name evidence="2" type="ORF">GCM10022395_15390</name>
</gene>
<feature type="transmembrane region" description="Helical" evidence="1">
    <location>
        <begin position="6"/>
        <end position="26"/>
    </location>
</feature>
<sequence length="65" mass="7543">MACLKLRFAVSFFRSLFLIFDVLFYIQDIRYDMNKTDVIFDGRGILDTESLKKIGFTCYTIGKGS</sequence>
<comment type="caution">
    <text evidence="2">The sequence shown here is derived from an EMBL/GenBank/DDBJ whole genome shotgun (WGS) entry which is preliminary data.</text>
</comment>
<keyword evidence="1" id="KW-1133">Transmembrane helix</keyword>
<proteinExistence type="predicted"/>
<keyword evidence="1" id="KW-0472">Membrane</keyword>
<evidence type="ECO:0000313" key="2">
    <source>
        <dbReference type="EMBL" id="GAA3565924.1"/>
    </source>
</evidence>
<reference evidence="3" key="1">
    <citation type="journal article" date="2019" name="Int. J. Syst. Evol. Microbiol.">
        <title>The Global Catalogue of Microorganisms (GCM) 10K type strain sequencing project: providing services to taxonomists for standard genome sequencing and annotation.</title>
        <authorList>
            <consortium name="The Broad Institute Genomics Platform"/>
            <consortium name="The Broad Institute Genome Sequencing Center for Infectious Disease"/>
            <person name="Wu L."/>
            <person name="Ma J."/>
        </authorList>
    </citation>
    <scope>NUCLEOTIDE SEQUENCE [LARGE SCALE GENOMIC DNA]</scope>
    <source>
        <strain evidence="3">JCM 17111</strain>
    </source>
</reference>